<comment type="caution">
    <text evidence="2">The sequence shown here is derived from an EMBL/GenBank/DDBJ whole genome shotgun (WGS) entry which is preliminary data.</text>
</comment>
<dbReference type="Proteomes" id="UP000235547">
    <property type="component" value="Unassembled WGS sequence"/>
</dbReference>
<feature type="transmembrane region" description="Helical" evidence="1">
    <location>
        <begin position="50"/>
        <end position="73"/>
    </location>
</feature>
<dbReference type="NCBIfam" id="NF041600">
    <property type="entry name" value="cyt_ox_CcoM"/>
    <property type="match status" value="1"/>
</dbReference>
<dbReference type="RefSeq" id="WP_102586432.1">
    <property type="nucleotide sequence ID" value="NZ_BNAE01000004.1"/>
</dbReference>
<name>A0A2N7UQX5_9GAMM</name>
<keyword evidence="3" id="KW-1185">Reference proteome</keyword>
<dbReference type="AlphaFoldDB" id="A0A2N7UQX5"/>
<keyword evidence="1" id="KW-1133">Transmembrane helix</keyword>
<accession>A0A2N7UQX5</accession>
<evidence type="ECO:0000256" key="1">
    <source>
        <dbReference type="SAM" id="Phobius"/>
    </source>
</evidence>
<keyword evidence="1" id="KW-0472">Membrane</keyword>
<evidence type="ECO:0000313" key="3">
    <source>
        <dbReference type="Proteomes" id="UP000235547"/>
    </source>
</evidence>
<keyword evidence="1" id="KW-0812">Transmembrane</keyword>
<dbReference type="OrthoDB" id="6169980at2"/>
<dbReference type="InterPro" id="IPR048085">
    <property type="entry name" value="Cyt_ox_CcoM-like"/>
</dbReference>
<dbReference type="EMBL" id="PNRG01000001">
    <property type="protein sequence ID" value="PMR82838.1"/>
    <property type="molecule type" value="Genomic_DNA"/>
</dbReference>
<protein>
    <submittedName>
        <fullName evidence="2">Uncharacterized protein</fullName>
    </submittedName>
</protein>
<gene>
    <name evidence="2" type="ORF">C1H70_00830</name>
</gene>
<organism evidence="2 3">
    <name type="scientific">Halomonas urumqiensis</name>
    <dbReference type="NCBI Taxonomy" id="1684789"/>
    <lineage>
        <taxon>Bacteria</taxon>
        <taxon>Pseudomonadati</taxon>
        <taxon>Pseudomonadota</taxon>
        <taxon>Gammaproteobacteria</taxon>
        <taxon>Oceanospirillales</taxon>
        <taxon>Halomonadaceae</taxon>
        <taxon>Halomonas</taxon>
    </lineage>
</organism>
<reference evidence="2 3" key="1">
    <citation type="submission" date="2018-01" db="EMBL/GenBank/DDBJ databases">
        <title>Halomonas endophytica sp. nov., isolated from storage liquid in the stems of Populus euphratica.</title>
        <authorList>
            <person name="Chen C."/>
        </authorList>
    </citation>
    <scope>NUCLEOTIDE SEQUENCE [LARGE SCALE GENOMIC DNA]</scope>
    <source>
        <strain evidence="2 3">BZ-SZ-XJ27</strain>
    </source>
</reference>
<sequence>MKLTWIKLAGGSMSHPPQDLMQVRFHVQGSRYSPSNRSRREDATMYWDDAVIFGLVTVAMMIAFLAGWVGFIIRDHRKKH</sequence>
<proteinExistence type="predicted"/>
<evidence type="ECO:0000313" key="2">
    <source>
        <dbReference type="EMBL" id="PMR82838.1"/>
    </source>
</evidence>